<evidence type="ECO:0000256" key="1">
    <source>
        <dbReference type="ARBA" id="ARBA00007730"/>
    </source>
</evidence>
<feature type="domain" description="Aspartyl/asparaginy/proline hydroxylase" evidence="6">
    <location>
        <begin position="97"/>
        <end position="250"/>
    </location>
</feature>
<feature type="region of interest" description="Disordered" evidence="4">
    <location>
        <begin position="1"/>
        <end position="21"/>
    </location>
</feature>
<dbReference type="AlphaFoldDB" id="A0A3D8VIE2"/>
<accession>A0A3D8VIE2</accession>
<dbReference type="Pfam" id="PF05118">
    <property type="entry name" value="Asp_Arg_Hydrox"/>
    <property type="match status" value="1"/>
</dbReference>
<sequence length="327" mass="37546">MRPASTRPVSRQCERSAPTPTGKPPTVKWVFVLLFLASAVYVHYRGRVRHRLGRQLLDHSTFMAPINVLMYAFSRVPTTPFIAEPGRHFPELEPLRQNWQAIRAEALRLRELQHIKAADGYTDVGFNSFFRRGWKRFYLKWYDDAHPSAAELCPQTTALLKQIPSVKAAMFTELPPGSELRPHRDPYAGSLRLHLGLETPNDDGCFIEVDGQRYSWRDGEWTMFDETYIHSARNETQGNRIILFCDVERPLHTAPARAFNRFVARNLIAAGASPNQEGDKTGGFNRLFKYFYALRLKAKGLRERNKSLYYGLKYAAVALAVVFIVWI</sequence>
<keyword evidence="5" id="KW-1133">Transmembrane helix</keyword>
<evidence type="ECO:0000256" key="5">
    <source>
        <dbReference type="SAM" id="Phobius"/>
    </source>
</evidence>
<dbReference type="SUPFAM" id="SSF51197">
    <property type="entry name" value="Clavaminate synthase-like"/>
    <property type="match status" value="1"/>
</dbReference>
<name>A0A3D8VIE2_9GAMM</name>
<feature type="transmembrane region" description="Helical" evidence="5">
    <location>
        <begin position="307"/>
        <end position="326"/>
    </location>
</feature>
<dbReference type="InterPro" id="IPR051821">
    <property type="entry name" value="Asp/Asn_beta-hydroxylase"/>
</dbReference>
<reference evidence="7 8" key="1">
    <citation type="submission" date="2018-08" db="EMBL/GenBank/DDBJ databases">
        <title>Lysobacter soli KCTC 22011, whole genome shotgun sequence.</title>
        <authorList>
            <person name="Zhang X."/>
            <person name="Feng G."/>
            <person name="Zhu H."/>
        </authorList>
    </citation>
    <scope>NUCLEOTIDE SEQUENCE [LARGE SCALE GENOMIC DNA]</scope>
    <source>
        <strain evidence="7 8">KCTC 22011</strain>
    </source>
</reference>
<gene>
    <name evidence="7" type="primary">lpxO</name>
    <name evidence="7" type="ORF">DX912_05160</name>
</gene>
<keyword evidence="5" id="KW-0472">Membrane</keyword>
<feature type="transmembrane region" description="Helical" evidence="5">
    <location>
        <begin position="26"/>
        <end position="44"/>
    </location>
</feature>
<dbReference type="PANTHER" id="PTHR46332:SF5">
    <property type="entry name" value="ASPARTATE BETA-HYDROXYLASE DOMAIN CONTAINING 2"/>
    <property type="match status" value="1"/>
</dbReference>
<evidence type="ECO:0000256" key="3">
    <source>
        <dbReference type="ARBA" id="ARBA00023002"/>
    </source>
</evidence>
<keyword evidence="3" id="KW-0560">Oxidoreductase</keyword>
<proteinExistence type="inferred from homology"/>
<evidence type="ECO:0000313" key="8">
    <source>
        <dbReference type="Proteomes" id="UP000256829"/>
    </source>
</evidence>
<dbReference type="PANTHER" id="PTHR46332">
    <property type="entry name" value="ASPARTATE BETA-HYDROXYLASE DOMAIN-CONTAINING PROTEIN 2"/>
    <property type="match status" value="1"/>
</dbReference>
<keyword evidence="2" id="KW-0223">Dioxygenase</keyword>
<dbReference type="GO" id="GO:0051213">
    <property type="term" value="F:dioxygenase activity"/>
    <property type="evidence" value="ECO:0007669"/>
    <property type="project" value="UniProtKB-KW"/>
</dbReference>
<protein>
    <submittedName>
        <fullName evidence="7">Lipid A hydroxylase LpxO</fullName>
    </submittedName>
</protein>
<keyword evidence="5" id="KW-0812">Transmembrane</keyword>
<dbReference type="InterPro" id="IPR027443">
    <property type="entry name" value="IPNS-like_sf"/>
</dbReference>
<dbReference type="Proteomes" id="UP000256829">
    <property type="component" value="Unassembled WGS sequence"/>
</dbReference>
<dbReference type="NCBIfam" id="NF033391">
    <property type="entry name" value="lipid_A_LpxO"/>
    <property type="match status" value="1"/>
</dbReference>
<organism evidence="7 8">
    <name type="scientific">Lysobacter soli</name>
    <dbReference type="NCBI Taxonomy" id="453783"/>
    <lineage>
        <taxon>Bacteria</taxon>
        <taxon>Pseudomonadati</taxon>
        <taxon>Pseudomonadota</taxon>
        <taxon>Gammaproteobacteria</taxon>
        <taxon>Lysobacterales</taxon>
        <taxon>Lysobacteraceae</taxon>
        <taxon>Lysobacter</taxon>
    </lineage>
</organism>
<dbReference type="EMBL" id="QTJR01000002">
    <property type="protein sequence ID" value="RDY68881.1"/>
    <property type="molecule type" value="Genomic_DNA"/>
</dbReference>
<comment type="similarity">
    <text evidence="1">Belongs to the aspartyl/asparaginyl beta-hydroxylase family.</text>
</comment>
<evidence type="ECO:0000313" key="7">
    <source>
        <dbReference type="EMBL" id="RDY68881.1"/>
    </source>
</evidence>
<dbReference type="Gene3D" id="2.60.120.330">
    <property type="entry name" value="B-lactam Antibiotic, Isopenicillin N Synthase, Chain"/>
    <property type="match status" value="1"/>
</dbReference>
<evidence type="ECO:0000256" key="2">
    <source>
        <dbReference type="ARBA" id="ARBA00022964"/>
    </source>
</evidence>
<dbReference type="InterPro" id="IPR007803">
    <property type="entry name" value="Asp/Arg/Pro-Hydrxlase"/>
</dbReference>
<evidence type="ECO:0000256" key="4">
    <source>
        <dbReference type="SAM" id="MobiDB-lite"/>
    </source>
</evidence>
<evidence type="ECO:0000259" key="6">
    <source>
        <dbReference type="Pfam" id="PF05118"/>
    </source>
</evidence>
<comment type="caution">
    <text evidence="7">The sequence shown here is derived from an EMBL/GenBank/DDBJ whole genome shotgun (WGS) entry which is preliminary data.</text>
</comment>
<dbReference type="InterPro" id="IPR047694">
    <property type="entry name" value="Lipid_A_LpxO-like"/>
</dbReference>
<keyword evidence="8" id="KW-1185">Reference proteome</keyword>